<dbReference type="AlphaFoldDB" id="A0A0L0G3V3"/>
<dbReference type="RefSeq" id="XP_014156800.1">
    <property type="nucleotide sequence ID" value="XM_014301325.1"/>
</dbReference>
<reference evidence="2 3" key="1">
    <citation type="submission" date="2011-02" db="EMBL/GenBank/DDBJ databases">
        <title>The Genome Sequence of Sphaeroforma arctica JP610.</title>
        <authorList>
            <consortium name="The Broad Institute Genome Sequencing Platform"/>
            <person name="Russ C."/>
            <person name="Cuomo C."/>
            <person name="Young S.K."/>
            <person name="Zeng Q."/>
            <person name="Gargeya S."/>
            <person name="Alvarado L."/>
            <person name="Berlin A."/>
            <person name="Chapman S.B."/>
            <person name="Chen Z."/>
            <person name="Freedman E."/>
            <person name="Gellesch M."/>
            <person name="Goldberg J."/>
            <person name="Griggs A."/>
            <person name="Gujja S."/>
            <person name="Heilman E."/>
            <person name="Heiman D."/>
            <person name="Howarth C."/>
            <person name="Mehta T."/>
            <person name="Neiman D."/>
            <person name="Pearson M."/>
            <person name="Roberts A."/>
            <person name="Saif S."/>
            <person name="Shea T."/>
            <person name="Shenoy N."/>
            <person name="Sisk P."/>
            <person name="Stolte C."/>
            <person name="Sykes S."/>
            <person name="White J."/>
            <person name="Yandava C."/>
            <person name="Burger G."/>
            <person name="Gray M.W."/>
            <person name="Holland P.W.H."/>
            <person name="King N."/>
            <person name="Lang F.B.F."/>
            <person name="Roger A.J."/>
            <person name="Ruiz-Trillo I."/>
            <person name="Haas B."/>
            <person name="Nusbaum C."/>
            <person name="Birren B."/>
        </authorList>
    </citation>
    <scope>NUCLEOTIDE SEQUENCE [LARGE SCALE GENOMIC DNA]</scope>
    <source>
        <strain evidence="2 3">JP610</strain>
    </source>
</reference>
<evidence type="ECO:0000256" key="1">
    <source>
        <dbReference type="SAM" id="MobiDB-lite"/>
    </source>
</evidence>
<organism evidence="2 3">
    <name type="scientific">Sphaeroforma arctica JP610</name>
    <dbReference type="NCBI Taxonomy" id="667725"/>
    <lineage>
        <taxon>Eukaryota</taxon>
        <taxon>Ichthyosporea</taxon>
        <taxon>Ichthyophonida</taxon>
        <taxon>Sphaeroforma</taxon>
    </lineage>
</organism>
<keyword evidence="3" id="KW-1185">Reference proteome</keyword>
<name>A0A0L0G3V3_9EUKA</name>
<evidence type="ECO:0000313" key="3">
    <source>
        <dbReference type="Proteomes" id="UP000054560"/>
    </source>
</evidence>
<dbReference type="EMBL" id="KQ241881">
    <property type="protein sequence ID" value="KNC82898.1"/>
    <property type="molecule type" value="Genomic_DNA"/>
</dbReference>
<feature type="compositionally biased region" description="Basic and acidic residues" evidence="1">
    <location>
        <begin position="105"/>
        <end position="126"/>
    </location>
</feature>
<gene>
    <name evidence="2" type="ORF">SARC_04818</name>
</gene>
<accession>A0A0L0G3V3</accession>
<evidence type="ECO:0000313" key="2">
    <source>
        <dbReference type="EMBL" id="KNC82898.1"/>
    </source>
</evidence>
<dbReference type="GeneID" id="25905322"/>
<protein>
    <submittedName>
        <fullName evidence="2">Uncharacterized protein</fullName>
    </submittedName>
</protein>
<feature type="region of interest" description="Disordered" evidence="1">
    <location>
        <begin position="102"/>
        <end position="142"/>
    </location>
</feature>
<dbReference type="Proteomes" id="UP000054560">
    <property type="component" value="Unassembled WGS sequence"/>
</dbReference>
<sequence length="226" mass="25752">MEGGGGCKIFKDTLNAPSLTAIDEFNDLSGALDLGQIHARSGPYPRRSQCVSSDAGRLYDRLGGYADQRSDRVANSQLKRERKQRAQKNWLHISERNTWQYSQEQYRKDKRDRQDRRDQEKIDKQRSYARSRSPLPLHSASLGAPKAITDQKHQYSASGVAPAPRNLRRSTLLTTAVTSKRILSMSTRIGRRQQQQLPLRRQSSPFDGVRWSRVLRTYGTIGTYGC</sequence>
<proteinExistence type="predicted"/>